<name>A0A7X3KCG0_9STRE</name>
<gene>
    <name evidence="1" type="ORF">E5983_04315</name>
</gene>
<evidence type="ECO:0000313" key="2">
    <source>
        <dbReference type="Proteomes" id="UP000461595"/>
    </source>
</evidence>
<dbReference type="AlphaFoldDB" id="A0A7X3KCG0"/>
<dbReference type="Proteomes" id="UP000461595">
    <property type="component" value="Unassembled WGS sequence"/>
</dbReference>
<comment type="caution">
    <text evidence="1">The sequence shown here is derived from an EMBL/GenBank/DDBJ whole genome shotgun (WGS) entry which is preliminary data.</text>
</comment>
<dbReference type="OrthoDB" id="2235033at2"/>
<reference evidence="1 2" key="1">
    <citation type="submission" date="2019-12" db="EMBL/GenBank/DDBJ databases">
        <title>Microbes associate with the intestines of laboratory mice.</title>
        <authorList>
            <person name="Navarre W."/>
            <person name="Wong E."/>
        </authorList>
    </citation>
    <scope>NUCLEOTIDE SEQUENCE [LARGE SCALE GENOMIC DNA]</scope>
    <source>
        <strain evidence="1 2">NM51_B2-22</strain>
    </source>
</reference>
<accession>A0A7X3KCG0</accession>
<sequence length="121" mass="13293">MPAIQGKVSPSSAESLEDVEATAISLYVPISKHGFHLLTVPQGKDELFVTIEVDDGAYPADIFIDSISGAIDVIVSEPFDGDYQIDLYNGARLLEMPSTMHRSPRKIRIVAYRDVRIKTGD</sequence>
<proteinExistence type="predicted"/>
<evidence type="ECO:0000313" key="1">
    <source>
        <dbReference type="EMBL" id="MVX58872.1"/>
    </source>
</evidence>
<organism evidence="1 2">
    <name type="scientific">Streptococcus danieliae</name>
    <dbReference type="NCBI Taxonomy" id="747656"/>
    <lineage>
        <taxon>Bacteria</taxon>
        <taxon>Bacillati</taxon>
        <taxon>Bacillota</taxon>
        <taxon>Bacilli</taxon>
        <taxon>Lactobacillales</taxon>
        <taxon>Streptococcaceae</taxon>
        <taxon>Streptococcus</taxon>
    </lineage>
</organism>
<protein>
    <submittedName>
        <fullName evidence="1">Uncharacterized protein</fullName>
    </submittedName>
</protein>
<dbReference type="RefSeq" id="WP_160332683.1">
    <property type="nucleotide sequence ID" value="NZ_WSRS01000029.1"/>
</dbReference>
<dbReference type="EMBL" id="WSRS01000029">
    <property type="protein sequence ID" value="MVX58872.1"/>
    <property type="molecule type" value="Genomic_DNA"/>
</dbReference>